<dbReference type="PROSITE" id="PS01148">
    <property type="entry name" value="UPF0033"/>
    <property type="match status" value="1"/>
</dbReference>
<dbReference type="Gene3D" id="3.30.110.40">
    <property type="entry name" value="TusA-like domain"/>
    <property type="match status" value="1"/>
</dbReference>
<feature type="domain" description="UPF0033" evidence="2">
    <location>
        <begin position="21"/>
        <end position="45"/>
    </location>
</feature>
<comment type="similarity">
    <text evidence="1">Belongs to the sulfur carrier protein TusA family.</text>
</comment>
<organism evidence="3 4">
    <name type="scientific">Achromobacter animicus</name>
    <dbReference type="NCBI Taxonomy" id="1389935"/>
    <lineage>
        <taxon>Bacteria</taxon>
        <taxon>Pseudomonadati</taxon>
        <taxon>Pseudomonadota</taxon>
        <taxon>Betaproteobacteria</taxon>
        <taxon>Burkholderiales</taxon>
        <taxon>Alcaligenaceae</taxon>
        <taxon>Achromobacter</taxon>
    </lineage>
</organism>
<proteinExistence type="inferred from homology"/>
<evidence type="ECO:0000259" key="2">
    <source>
        <dbReference type="PROSITE" id="PS01148"/>
    </source>
</evidence>
<gene>
    <name evidence="3" type="primary">tusA</name>
    <name evidence="3" type="ORF">LMG26690_04442</name>
</gene>
<evidence type="ECO:0000313" key="3">
    <source>
        <dbReference type="EMBL" id="CAB3727075.1"/>
    </source>
</evidence>
<reference evidence="3 4" key="1">
    <citation type="submission" date="2020-04" db="EMBL/GenBank/DDBJ databases">
        <authorList>
            <person name="De Canck E."/>
        </authorList>
    </citation>
    <scope>NUCLEOTIDE SEQUENCE [LARGE SCALE GENOMIC DNA]</scope>
    <source>
        <strain evidence="3 4">LMG 26690</strain>
    </source>
</reference>
<dbReference type="AlphaFoldDB" id="A0A6S7AF57"/>
<dbReference type="PANTHER" id="PTHR33279:SF6">
    <property type="entry name" value="SULFUR CARRIER PROTEIN YEDF-RELATED"/>
    <property type="match status" value="1"/>
</dbReference>
<dbReference type="Pfam" id="PF01206">
    <property type="entry name" value="TusA"/>
    <property type="match status" value="1"/>
</dbReference>
<dbReference type="InterPro" id="IPR001455">
    <property type="entry name" value="TusA-like"/>
</dbReference>
<protein>
    <submittedName>
        <fullName evidence="3">Sulfur carrier protein TusA</fullName>
    </submittedName>
</protein>
<dbReference type="InterPro" id="IPR036868">
    <property type="entry name" value="TusA-like_sf"/>
</dbReference>
<dbReference type="Proteomes" id="UP000494214">
    <property type="component" value="Unassembled WGS sequence"/>
</dbReference>
<sequence>MSDVDSRLDAGAEAPVFDQDVDASGLTCPLPILRAKKALATMESGQVVRVITTDRNAIRDFQAFARQTGNALVAQQEADGRCVHFLRRR</sequence>
<keyword evidence="4" id="KW-1185">Reference proteome</keyword>
<dbReference type="PANTHER" id="PTHR33279">
    <property type="entry name" value="SULFUR CARRIER PROTEIN YEDF-RELATED"/>
    <property type="match status" value="1"/>
</dbReference>
<dbReference type="EMBL" id="CADIJM010000012">
    <property type="protein sequence ID" value="CAB3727075.1"/>
    <property type="molecule type" value="Genomic_DNA"/>
</dbReference>
<dbReference type="SUPFAM" id="SSF64307">
    <property type="entry name" value="SirA-like"/>
    <property type="match status" value="1"/>
</dbReference>
<accession>A0A6S7AF57</accession>
<evidence type="ECO:0000256" key="1">
    <source>
        <dbReference type="ARBA" id="ARBA00008984"/>
    </source>
</evidence>
<dbReference type="CDD" id="cd00291">
    <property type="entry name" value="SirA_YedF_YeeD"/>
    <property type="match status" value="1"/>
</dbReference>
<name>A0A6S7AF57_9BURK</name>
<dbReference type="RefSeq" id="WP_175125046.1">
    <property type="nucleotide sequence ID" value="NZ_CADIJM010000012.1"/>
</dbReference>
<evidence type="ECO:0000313" key="4">
    <source>
        <dbReference type="Proteomes" id="UP000494214"/>
    </source>
</evidence>